<name>A0A2C9LWJ1_BIOGL</name>
<evidence type="ECO:0000256" key="1">
    <source>
        <dbReference type="SAM" id="Coils"/>
    </source>
</evidence>
<evidence type="ECO:0000313" key="2">
    <source>
        <dbReference type="EnsemblMetazoa" id="BGLB035814-PC"/>
    </source>
</evidence>
<dbReference type="VEuPathDB" id="VectorBase:BGLB035814"/>
<dbReference type="AlphaFoldDB" id="A0A2C9LWJ1"/>
<reference evidence="2" key="1">
    <citation type="submission" date="2020-05" db="UniProtKB">
        <authorList>
            <consortium name="EnsemblMetazoa"/>
        </authorList>
    </citation>
    <scope>IDENTIFICATION</scope>
    <source>
        <strain evidence="2">BB02</strain>
    </source>
</reference>
<dbReference type="Proteomes" id="UP000076420">
    <property type="component" value="Unassembled WGS sequence"/>
</dbReference>
<gene>
    <name evidence="2" type="primary">106075175</name>
</gene>
<keyword evidence="1" id="KW-0175">Coiled coil</keyword>
<proteinExistence type="predicted"/>
<dbReference type="VEuPathDB" id="VectorBase:BGLAX_040997"/>
<organism evidence="2 3">
    <name type="scientific">Biomphalaria glabrata</name>
    <name type="common">Bloodfluke planorb</name>
    <name type="synonym">Freshwater snail</name>
    <dbReference type="NCBI Taxonomy" id="6526"/>
    <lineage>
        <taxon>Eukaryota</taxon>
        <taxon>Metazoa</taxon>
        <taxon>Spiralia</taxon>
        <taxon>Lophotrochozoa</taxon>
        <taxon>Mollusca</taxon>
        <taxon>Gastropoda</taxon>
        <taxon>Heterobranchia</taxon>
        <taxon>Euthyneura</taxon>
        <taxon>Panpulmonata</taxon>
        <taxon>Hygrophila</taxon>
        <taxon>Lymnaeoidea</taxon>
        <taxon>Planorbidae</taxon>
        <taxon>Biomphalaria</taxon>
    </lineage>
</organism>
<feature type="coiled-coil region" evidence="1">
    <location>
        <begin position="461"/>
        <end position="488"/>
    </location>
</feature>
<sequence length="571" mass="68090">MVLTDLPFDKSKLLHSRYNLIRRPESAPNPFISKEEERNDAEETKEYAAFLKAQERKVGPSGFLDSNRYSYTYSLKKDKHKTTPRSKSRYGTTPENVVLFSSYMQDNEKDYQKKMRVIEDHMWQHKQEERELKRIEGDIIKNQRLVRHTLRDYENAVNKKKFSEEKKLNHSLERFTLMSREHLHKKEENDKQEFLDSHNETLAYNSQARKLELQLSDLERLYIAKRTAIELKRSEVLRLSQDFEAKLRHKEQEQHRLKQELADLAITLNLETQKARVHKFEFKKEKEKEKTDHIQEDLSAQNTLEKNLMNSNNDIKASMMSKNQLDMDLAVTKSHLEIKKRDEQRHLTDTQIQLNNNSNAQRKLNNSAVFAGLDLKAKNIEHKVDVHNKRRLFKLRNYVQEKTEKESAENVVLEQKFKERQLEAQRYKHEDALKFFSKMVNKGEEKEQSLFSTVRTAEYNRKQQEHSVHRLQNSLAELKRINANKIKEEMVERQRNEETAQHKLLKEKSELDKVHALREESYWKLLDHRVRLKEDKLLLQDYEKEHQRLLKIGQKSDVLTISASPAEASKH</sequence>
<dbReference type="OrthoDB" id="10070555at2759"/>
<dbReference type="RefSeq" id="XP_013091568.2">
    <property type="nucleotide sequence ID" value="XM_013236114.2"/>
</dbReference>
<accession>A0A2C9LWJ1</accession>
<protein>
    <submittedName>
        <fullName evidence="2">Uncharacterized protein</fullName>
    </submittedName>
</protein>
<feature type="coiled-coil region" evidence="1">
    <location>
        <begin position="240"/>
        <end position="267"/>
    </location>
</feature>
<evidence type="ECO:0000313" key="3">
    <source>
        <dbReference type="Proteomes" id="UP000076420"/>
    </source>
</evidence>
<dbReference type="EnsemblMetazoa" id="BGLB035814-RC">
    <property type="protein sequence ID" value="BGLB035814-PC"/>
    <property type="gene ID" value="BGLB035814"/>
</dbReference>